<dbReference type="OrthoDB" id="9792313at2"/>
<keyword evidence="3 5" id="KW-0133">Cell shape</keyword>
<dbReference type="RefSeq" id="WP_069703471.1">
    <property type="nucleotide sequence ID" value="NZ_MJAT01000040.1"/>
</dbReference>
<accession>A0A1E5L2A5</accession>
<dbReference type="STRING" id="1390249.BHU72_12585"/>
<evidence type="ECO:0000256" key="2">
    <source>
        <dbReference type="ARBA" id="ARBA00013855"/>
    </source>
</evidence>
<dbReference type="PIRSF" id="PIRSF038471">
    <property type="entry name" value="MreC"/>
    <property type="match status" value="1"/>
</dbReference>
<evidence type="ECO:0000313" key="7">
    <source>
        <dbReference type="EMBL" id="OEH84234.1"/>
    </source>
</evidence>
<dbReference type="Proteomes" id="UP000095255">
    <property type="component" value="Unassembled WGS sequence"/>
</dbReference>
<protein>
    <recommendedName>
        <fullName evidence="2 5">Cell shape-determining protein MreC</fullName>
    </recommendedName>
    <alternativeName>
        <fullName evidence="4 5">Cell shape protein MreC</fullName>
    </alternativeName>
</protein>
<evidence type="ECO:0000256" key="3">
    <source>
        <dbReference type="ARBA" id="ARBA00022960"/>
    </source>
</evidence>
<evidence type="ECO:0000256" key="5">
    <source>
        <dbReference type="PIRNR" id="PIRNR038471"/>
    </source>
</evidence>
<dbReference type="InterPro" id="IPR007221">
    <property type="entry name" value="MreC"/>
</dbReference>
<dbReference type="InterPro" id="IPR042175">
    <property type="entry name" value="Cell/Rod_MreC_2"/>
</dbReference>
<dbReference type="GO" id="GO:0008360">
    <property type="term" value="P:regulation of cell shape"/>
    <property type="evidence" value="ECO:0007669"/>
    <property type="project" value="UniProtKB-KW"/>
</dbReference>
<sequence>MDNWFGNRRWLFIFVSIIILALVMSMTIKERENITWVERAVIDASAFVQKLFYKPANAVVGLFDDIRKMRQLYSENKRMTEALSHMEYIQAELRIVNEENKRIRELLDFKETIRDFDVIAANVVGRSPVRWDNIITIDRGRKHGIERNMAVINEQGLIGKVYTVSNYSAKVLLMTDSHAPSGISALILGKEESFGVIEEYAPQHGYLLMSMIKPDVTVEKGDLVVTSGYGEVFPKGLVIGTVQAGRKSEGGLTQSIYVEPAALTNNLHEVLVIKRSLMIDQDFHDTIEEANEGQPPAGGIGS</sequence>
<gene>
    <name evidence="7" type="ORF">BHU72_12585</name>
</gene>
<dbReference type="GO" id="GO:0005886">
    <property type="term" value="C:plasma membrane"/>
    <property type="evidence" value="ECO:0007669"/>
    <property type="project" value="TreeGrafter"/>
</dbReference>
<dbReference type="InterPro" id="IPR055342">
    <property type="entry name" value="MreC_beta-barrel_core"/>
</dbReference>
<name>A0A1E5L2A5_9FIRM</name>
<dbReference type="Gene3D" id="2.40.10.340">
    <property type="entry name" value="Rod shape-determining protein MreC, domain 1"/>
    <property type="match status" value="1"/>
</dbReference>
<evidence type="ECO:0000256" key="4">
    <source>
        <dbReference type="ARBA" id="ARBA00032089"/>
    </source>
</evidence>
<keyword evidence="8" id="KW-1185">Reference proteome</keyword>
<feature type="domain" description="Rod shape-determining protein MreC beta-barrel core" evidence="6">
    <location>
        <begin position="123"/>
        <end position="274"/>
    </location>
</feature>
<dbReference type="PANTHER" id="PTHR34138">
    <property type="entry name" value="CELL SHAPE-DETERMINING PROTEIN MREC"/>
    <property type="match status" value="1"/>
</dbReference>
<evidence type="ECO:0000313" key="8">
    <source>
        <dbReference type="Proteomes" id="UP000095255"/>
    </source>
</evidence>
<dbReference type="InterPro" id="IPR042177">
    <property type="entry name" value="Cell/Rod_1"/>
</dbReference>
<organism evidence="7 8">
    <name type="scientific">Desulfuribacillus stibiiarsenatis</name>
    <dbReference type="NCBI Taxonomy" id="1390249"/>
    <lineage>
        <taxon>Bacteria</taxon>
        <taxon>Bacillati</taxon>
        <taxon>Bacillota</taxon>
        <taxon>Desulfuribacillia</taxon>
        <taxon>Desulfuribacillales</taxon>
        <taxon>Desulfuribacillaceae</taxon>
        <taxon>Desulfuribacillus</taxon>
    </lineage>
</organism>
<comment type="function">
    <text evidence="5">Involved in formation and maintenance of cell shape.</text>
</comment>
<evidence type="ECO:0000259" key="6">
    <source>
        <dbReference type="Pfam" id="PF04085"/>
    </source>
</evidence>
<dbReference type="Pfam" id="PF04085">
    <property type="entry name" value="MreC"/>
    <property type="match status" value="1"/>
</dbReference>
<reference evidence="7 8" key="1">
    <citation type="submission" date="2016-09" db="EMBL/GenBank/DDBJ databases">
        <title>Desulfuribacillus arsenicus sp. nov., an obligately anaerobic, dissimilatory arsenic- and antimonate-reducing bacterium isolated from anoxic sediments.</title>
        <authorList>
            <person name="Abin C.A."/>
            <person name="Hollibaugh J.T."/>
        </authorList>
    </citation>
    <scope>NUCLEOTIDE SEQUENCE [LARGE SCALE GENOMIC DNA]</scope>
    <source>
        <strain evidence="7 8">MLFW-2</strain>
    </source>
</reference>
<comment type="similarity">
    <text evidence="1 5">Belongs to the MreC family.</text>
</comment>
<dbReference type="AlphaFoldDB" id="A0A1E5L2A5"/>
<evidence type="ECO:0000256" key="1">
    <source>
        <dbReference type="ARBA" id="ARBA00009369"/>
    </source>
</evidence>
<comment type="caution">
    <text evidence="7">The sequence shown here is derived from an EMBL/GenBank/DDBJ whole genome shotgun (WGS) entry which is preliminary data.</text>
</comment>
<dbReference type="PANTHER" id="PTHR34138:SF1">
    <property type="entry name" value="CELL SHAPE-DETERMINING PROTEIN MREC"/>
    <property type="match status" value="1"/>
</dbReference>
<dbReference type="NCBIfam" id="TIGR00219">
    <property type="entry name" value="mreC"/>
    <property type="match status" value="1"/>
</dbReference>
<proteinExistence type="inferred from homology"/>
<dbReference type="Gene3D" id="2.40.10.350">
    <property type="entry name" value="Rod shape-determining protein MreC, domain 2"/>
    <property type="match status" value="1"/>
</dbReference>
<dbReference type="EMBL" id="MJAT01000040">
    <property type="protein sequence ID" value="OEH84234.1"/>
    <property type="molecule type" value="Genomic_DNA"/>
</dbReference>